<evidence type="ECO:0000313" key="1">
    <source>
        <dbReference type="EMBL" id="KAF6787860.1"/>
    </source>
</evidence>
<keyword evidence="2" id="KW-1185">Reference proteome</keyword>
<dbReference type="OrthoDB" id="4825683at2759"/>
<protein>
    <submittedName>
        <fullName evidence="1">Uncharacterized protein</fullName>
    </submittedName>
</protein>
<organism evidence="1 2">
    <name type="scientific">Colletotrichum musicola</name>
    <dbReference type="NCBI Taxonomy" id="2175873"/>
    <lineage>
        <taxon>Eukaryota</taxon>
        <taxon>Fungi</taxon>
        <taxon>Dikarya</taxon>
        <taxon>Ascomycota</taxon>
        <taxon>Pezizomycotina</taxon>
        <taxon>Sordariomycetes</taxon>
        <taxon>Hypocreomycetidae</taxon>
        <taxon>Glomerellales</taxon>
        <taxon>Glomerellaceae</taxon>
        <taxon>Colletotrichum</taxon>
        <taxon>Colletotrichum orchidearum species complex</taxon>
    </lineage>
</organism>
<gene>
    <name evidence="1" type="ORF">CMUS01_16434</name>
</gene>
<dbReference type="Proteomes" id="UP000639643">
    <property type="component" value="Unassembled WGS sequence"/>
</dbReference>
<evidence type="ECO:0000313" key="2">
    <source>
        <dbReference type="Proteomes" id="UP000639643"/>
    </source>
</evidence>
<proteinExistence type="predicted"/>
<name>A0A8H6INP5_9PEZI</name>
<dbReference type="EMBL" id="WIGM01001857">
    <property type="protein sequence ID" value="KAF6787860.1"/>
    <property type="molecule type" value="Genomic_DNA"/>
</dbReference>
<dbReference type="AlphaFoldDB" id="A0A8H6INP5"/>
<sequence length="200" mass="23300">MNDEALCDFMTRHRLPGGNYELPVDDWEKLSEADRLHLAERLKVQRHIPNHQTWTYSMPCAVLDGNGDSGPDTRFADVSERNTLDFDPEIEKTGHGRESYQSLIKADGRPLYAIDLLQEVLDNPEAFIDMLRPWLNSSTGDRPESVFQRQLSRWHDFGKWQNDNRGRQNDDDSFLAFVEQEKDFVRIIHQRGRLEEGGRD</sequence>
<accession>A0A8H6INP5</accession>
<comment type="caution">
    <text evidence="1">The sequence shown here is derived from an EMBL/GenBank/DDBJ whole genome shotgun (WGS) entry which is preliminary data.</text>
</comment>
<reference evidence="1" key="1">
    <citation type="journal article" date="2020" name="Phytopathology">
        <title>Genome Sequence Resources of Colletotrichum truncatum, C. plurivorum, C. musicola, and C. sojae: Four Species Pathogenic to Soybean (Glycine max).</title>
        <authorList>
            <person name="Rogerio F."/>
            <person name="Boufleur T.R."/>
            <person name="Ciampi-Guillardi M."/>
            <person name="Sukno S.A."/>
            <person name="Thon M.R."/>
            <person name="Massola Junior N.S."/>
            <person name="Baroncelli R."/>
        </authorList>
    </citation>
    <scope>NUCLEOTIDE SEQUENCE</scope>
    <source>
        <strain evidence="1">LFN0074</strain>
    </source>
</reference>